<proteinExistence type="predicted"/>
<keyword evidence="3" id="KW-1185">Reference proteome</keyword>
<dbReference type="Proteomes" id="UP001470230">
    <property type="component" value="Unassembled WGS sequence"/>
</dbReference>
<protein>
    <submittedName>
        <fullName evidence="2">Uncharacterized protein</fullName>
    </submittedName>
</protein>
<dbReference type="EMBL" id="JAPFFF010000005">
    <property type="protein sequence ID" value="KAK8889952.1"/>
    <property type="molecule type" value="Genomic_DNA"/>
</dbReference>
<feature type="region of interest" description="Disordered" evidence="1">
    <location>
        <begin position="1"/>
        <end position="29"/>
    </location>
</feature>
<organism evidence="2 3">
    <name type="scientific">Tritrichomonas musculus</name>
    <dbReference type="NCBI Taxonomy" id="1915356"/>
    <lineage>
        <taxon>Eukaryota</taxon>
        <taxon>Metamonada</taxon>
        <taxon>Parabasalia</taxon>
        <taxon>Tritrichomonadida</taxon>
        <taxon>Tritrichomonadidae</taxon>
        <taxon>Tritrichomonas</taxon>
    </lineage>
</organism>
<feature type="compositionally biased region" description="Basic and acidic residues" evidence="1">
    <location>
        <begin position="1"/>
        <end position="25"/>
    </location>
</feature>
<sequence>MKAESPIEVTDDRIETLESNEHSSNEDSSISVIEESNITELAFSKYLLVAPVINFCLL</sequence>
<evidence type="ECO:0000256" key="1">
    <source>
        <dbReference type="SAM" id="MobiDB-lite"/>
    </source>
</evidence>
<comment type="caution">
    <text evidence="2">The sequence shown here is derived from an EMBL/GenBank/DDBJ whole genome shotgun (WGS) entry which is preliminary data.</text>
</comment>
<name>A0ABR2KHQ4_9EUKA</name>
<evidence type="ECO:0000313" key="3">
    <source>
        <dbReference type="Proteomes" id="UP001470230"/>
    </source>
</evidence>
<evidence type="ECO:0000313" key="2">
    <source>
        <dbReference type="EMBL" id="KAK8889952.1"/>
    </source>
</evidence>
<accession>A0ABR2KHQ4</accession>
<reference evidence="2 3" key="1">
    <citation type="submission" date="2024-04" db="EMBL/GenBank/DDBJ databases">
        <title>Tritrichomonas musculus Genome.</title>
        <authorList>
            <person name="Alves-Ferreira E."/>
            <person name="Grigg M."/>
            <person name="Lorenzi H."/>
            <person name="Galac M."/>
        </authorList>
    </citation>
    <scope>NUCLEOTIDE SEQUENCE [LARGE SCALE GENOMIC DNA]</scope>
    <source>
        <strain evidence="2 3">EAF2021</strain>
    </source>
</reference>
<gene>
    <name evidence="2" type="ORF">M9Y10_034708</name>
</gene>